<reference evidence="5 6" key="1">
    <citation type="journal article" date="2016" name="Front. Microbiol.">
        <title>Comparative Genomics Analysis of Streptomyces Species Reveals Their Adaptation to the Marine Environment and Their Diversity at the Genomic Level.</title>
        <authorList>
            <person name="Tian X."/>
            <person name="Zhang Z."/>
            <person name="Yang T."/>
            <person name="Chen M."/>
            <person name="Li J."/>
            <person name="Chen F."/>
            <person name="Yang J."/>
            <person name="Li W."/>
            <person name="Zhang B."/>
            <person name="Zhang Z."/>
            <person name="Wu J."/>
            <person name="Zhang C."/>
            <person name="Long L."/>
            <person name="Xiao J."/>
        </authorList>
    </citation>
    <scope>NUCLEOTIDE SEQUENCE [LARGE SCALE GENOMIC DNA]</scope>
    <source>
        <strain evidence="5 6">SCSIO 10429</strain>
    </source>
</reference>
<dbReference type="PANTHER" id="PTHR10803">
    <property type="entry name" value="ARSENICAL PUMP-DRIVING ATPASE ARSENITE-TRANSLOCATING ATPASE"/>
    <property type="match status" value="1"/>
</dbReference>
<proteinExistence type="inferred from homology"/>
<evidence type="ECO:0000313" key="5">
    <source>
        <dbReference type="EMBL" id="OEV11257.1"/>
    </source>
</evidence>
<dbReference type="SUPFAM" id="SSF52540">
    <property type="entry name" value="P-loop containing nucleoside triphosphate hydrolases"/>
    <property type="match status" value="1"/>
</dbReference>
<dbReference type="RefSeq" id="WP_338059613.1">
    <property type="nucleotide sequence ID" value="NZ_LJGW01000236.1"/>
</dbReference>
<dbReference type="EMBL" id="LJGW01000236">
    <property type="protein sequence ID" value="OEV11257.1"/>
    <property type="molecule type" value="Genomic_DNA"/>
</dbReference>
<evidence type="ECO:0000259" key="3">
    <source>
        <dbReference type="Pfam" id="PF02374"/>
    </source>
</evidence>
<dbReference type="Gene3D" id="2.60.40.790">
    <property type="match status" value="1"/>
</dbReference>
<dbReference type="InterPro" id="IPR016300">
    <property type="entry name" value="ATPase_ArsA/GET3"/>
</dbReference>
<dbReference type="InterPro" id="IPR040612">
    <property type="entry name" value="ArsA_HSP20-like"/>
</dbReference>
<feature type="compositionally biased region" description="Basic and acidic residues" evidence="2">
    <location>
        <begin position="261"/>
        <end position="276"/>
    </location>
</feature>
<dbReference type="GO" id="GO:0016887">
    <property type="term" value="F:ATP hydrolysis activity"/>
    <property type="evidence" value="ECO:0007669"/>
    <property type="project" value="InterPro"/>
</dbReference>
<feature type="non-terminal residue" evidence="5">
    <location>
        <position position="1"/>
    </location>
</feature>
<sequence>GHRTLLLSGETSATLEAVLGTDAGALGEAMAAAVVPGTDGLLCAARADSAEHFRRAAVALQERGSKVLGMLGAEPLEEDELTELPGSGAFAMLGALRSAYAAGEWDTLVVDLPHAPDALRVLALPAQLRRYLRRLLPAERQAARALRPTLAQLAGVPMPTDALYSAAGRWEDGLAAVQGVLESSRTAAVLVAEPGALAGKSLRQARAGLGLYGLPLAAVVANRVLPSGSREPWAASAAEGQQTVLKEWREEYGAQGVPVRELPRLGREPRGADDLRSLAPEPYEETPDPAPSGSAPGSGTGTVEDRLAADGLLVWRLALPSVRKDELELVRRGAELILGVGPYRRVHPLPAAVRRCRVVGASLEAGELRVRCEPDPALWPRGTDG</sequence>
<feature type="region of interest" description="Disordered" evidence="2">
    <location>
        <begin position="259"/>
        <end position="303"/>
    </location>
</feature>
<name>A0A1E7L4Y3_9ACTN</name>
<dbReference type="AlphaFoldDB" id="A0A1E7L4Y3"/>
<comment type="caution">
    <text evidence="5">The sequence shown here is derived from an EMBL/GenBank/DDBJ whole genome shotgun (WGS) entry which is preliminary data.</text>
</comment>
<dbReference type="PANTHER" id="PTHR10803:SF3">
    <property type="entry name" value="ATPASE GET3"/>
    <property type="match status" value="1"/>
</dbReference>
<gene>
    <name evidence="5" type="ORF">AN218_13820</name>
</gene>
<keyword evidence="6" id="KW-1185">Reference proteome</keyword>
<dbReference type="InterPro" id="IPR025723">
    <property type="entry name" value="ArsA/GET3_ATPase-like"/>
</dbReference>
<feature type="domain" description="ArsA/GET3 Anion-transporting ATPase-like" evidence="3">
    <location>
        <begin position="42"/>
        <end position="279"/>
    </location>
</feature>
<dbReference type="GO" id="GO:0005524">
    <property type="term" value="F:ATP binding"/>
    <property type="evidence" value="ECO:0007669"/>
    <property type="project" value="InterPro"/>
</dbReference>
<dbReference type="InterPro" id="IPR008978">
    <property type="entry name" value="HSP20-like_chaperone"/>
</dbReference>
<dbReference type="InterPro" id="IPR027417">
    <property type="entry name" value="P-loop_NTPase"/>
</dbReference>
<evidence type="ECO:0008006" key="7">
    <source>
        <dbReference type="Google" id="ProtNLM"/>
    </source>
</evidence>
<evidence type="ECO:0000256" key="1">
    <source>
        <dbReference type="ARBA" id="ARBA00011040"/>
    </source>
</evidence>
<organism evidence="5 6">
    <name type="scientific">Streptomyces nanshensis</name>
    <dbReference type="NCBI Taxonomy" id="518642"/>
    <lineage>
        <taxon>Bacteria</taxon>
        <taxon>Bacillati</taxon>
        <taxon>Actinomycetota</taxon>
        <taxon>Actinomycetes</taxon>
        <taxon>Kitasatosporales</taxon>
        <taxon>Streptomycetaceae</taxon>
        <taxon>Streptomyces</taxon>
    </lineage>
</organism>
<dbReference type="Pfam" id="PF02374">
    <property type="entry name" value="ArsA_ATPase"/>
    <property type="match status" value="1"/>
</dbReference>
<dbReference type="Gene3D" id="3.40.50.300">
    <property type="entry name" value="P-loop containing nucleotide triphosphate hydrolases"/>
    <property type="match status" value="1"/>
</dbReference>
<evidence type="ECO:0000256" key="2">
    <source>
        <dbReference type="SAM" id="MobiDB-lite"/>
    </source>
</evidence>
<dbReference type="PATRIC" id="fig|518642.10.peg.3259"/>
<dbReference type="Proteomes" id="UP000176005">
    <property type="component" value="Unassembled WGS sequence"/>
</dbReference>
<dbReference type="Pfam" id="PF17886">
    <property type="entry name" value="ArsA_HSP20"/>
    <property type="match status" value="1"/>
</dbReference>
<accession>A0A1E7L4Y3</accession>
<protein>
    <recommendedName>
        <fullName evidence="7">ArsA family ATPase</fullName>
    </recommendedName>
</protein>
<evidence type="ECO:0000259" key="4">
    <source>
        <dbReference type="Pfam" id="PF17886"/>
    </source>
</evidence>
<feature type="domain" description="ArsA HSP20-like" evidence="4">
    <location>
        <begin position="313"/>
        <end position="371"/>
    </location>
</feature>
<evidence type="ECO:0000313" key="6">
    <source>
        <dbReference type="Proteomes" id="UP000176005"/>
    </source>
</evidence>
<comment type="similarity">
    <text evidence="1">Belongs to the arsA ATPase family.</text>
</comment>